<comment type="caution">
    <text evidence="2">The sequence shown here is derived from an EMBL/GenBank/DDBJ whole genome shotgun (WGS) entry which is preliminary data.</text>
</comment>
<dbReference type="EMBL" id="JACYFG010000036">
    <property type="protein sequence ID" value="MBD5780648.1"/>
    <property type="molecule type" value="Genomic_DNA"/>
</dbReference>
<proteinExistence type="predicted"/>
<dbReference type="AlphaFoldDB" id="A0A927FBZ8"/>
<evidence type="ECO:0000256" key="1">
    <source>
        <dbReference type="SAM" id="MobiDB-lite"/>
    </source>
</evidence>
<keyword evidence="3" id="KW-1185">Reference proteome</keyword>
<feature type="compositionally biased region" description="Low complexity" evidence="1">
    <location>
        <begin position="235"/>
        <end position="247"/>
    </location>
</feature>
<dbReference type="RefSeq" id="WP_191617744.1">
    <property type="nucleotide sequence ID" value="NZ_JACYFG010000036.1"/>
</dbReference>
<evidence type="ECO:0000313" key="2">
    <source>
        <dbReference type="EMBL" id="MBD5780648.1"/>
    </source>
</evidence>
<name>A0A927FBZ8_9BACT</name>
<dbReference type="Pfam" id="PF19268">
    <property type="entry name" value="CIS_TMP"/>
    <property type="match status" value="1"/>
</dbReference>
<organism evidence="2 3">
    <name type="scientific">Pelagicoccus enzymogenes</name>
    <dbReference type="NCBI Taxonomy" id="2773457"/>
    <lineage>
        <taxon>Bacteria</taxon>
        <taxon>Pseudomonadati</taxon>
        <taxon>Verrucomicrobiota</taxon>
        <taxon>Opitutia</taxon>
        <taxon>Puniceicoccales</taxon>
        <taxon>Pelagicoccaceae</taxon>
        <taxon>Pelagicoccus</taxon>
    </lineage>
</organism>
<evidence type="ECO:0000313" key="3">
    <source>
        <dbReference type="Proteomes" id="UP000622317"/>
    </source>
</evidence>
<gene>
    <name evidence="2" type="ORF">IEN85_14190</name>
</gene>
<feature type="compositionally biased region" description="Polar residues" evidence="1">
    <location>
        <begin position="281"/>
        <end position="290"/>
    </location>
</feature>
<reference evidence="2" key="1">
    <citation type="submission" date="2020-09" db="EMBL/GenBank/DDBJ databases">
        <title>Pelagicoccus enzymogenes sp. nov. with an EPS production, isolated from marine sediment.</title>
        <authorList>
            <person name="Feng X."/>
        </authorList>
    </citation>
    <scope>NUCLEOTIDE SEQUENCE</scope>
    <source>
        <strain evidence="2">NFK12</strain>
    </source>
</reference>
<accession>A0A927FBZ8</accession>
<sequence>MSSHTVHQLLLDVSLPPGSDTRRLDERLRDFAMGPLAQHLEKILDSRDPETSIRIEKLEIDLGAIPVDEFLKNGASRIASAVSNQLGQKKSDIPAHEGERFSFPRFPIQTGEAFADQPQVTAQDSPQQSANNAESRADALLSFLESGHLPWWFPASRWPEAIHPSKWSSPAKSKFLQGLRQALQNSPHAAIRLARAIAPQELKTLLTGNAGNTIPNPENPEHANRQLLHSYLSQLPAPQQPPQSVLQTITPTVPPENPEATTRKGQTKPVANEEAPPVATNDLSWKNNDTGPSDTFQQEVPLNQDLLGFAENNEIAPIRPDGLFVSNAGLVLLNPFLSRLFHSLGYLSESKTFLPTTRWRAAQLLQFLATGQSGLPEHTLVMEKALCGITTDEVAEFPELSSEETAAAETMLQAAIDHWKALGKTSLEGLRQSFLQREGLLYLDSQPVRLQVEKQAYDMLLDRLPWQFRYIHFPWLKQPLLVQWRS</sequence>
<dbReference type="InterPro" id="IPR045538">
    <property type="entry name" value="CIS_TMP"/>
</dbReference>
<feature type="region of interest" description="Disordered" evidence="1">
    <location>
        <begin position="235"/>
        <end position="290"/>
    </location>
</feature>
<dbReference type="Proteomes" id="UP000622317">
    <property type="component" value="Unassembled WGS sequence"/>
</dbReference>
<protein>
    <submittedName>
        <fullName evidence="2">Uncharacterized protein</fullName>
    </submittedName>
</protein>